<protein>
    <submittedName>
        <fullName evidence="9">Phosphonate ABC transporter, permease protein PhnE</fullName>
    </submittedName>
</protein>
<dbReference type="GO" id="GO:0015416">
    <property type="term" value="F:ABC-type phosphonate transporter activity"/>
    <property type="evidence" value="ECO:0007669"/>
    <property type="project" value="InterPro"/>
</dbReference>
<dbReference type="GO" id="GO:0005886">
    <property type="term" value="C:plasma membrane"/>
    <property type="evidence" value="ECO:0007669"/>
    <property type="project" value="UniProtKB-SubCell"/>
</dbReference>
<comment type="similarity">
    <text evidence="7">Belongs to the binding-protein-dependent transport system permease family.</text>
</comment>
<keyword evidence="10" id="KW-1185">Reference proteome</keyword>
<feature type="domain" description="ABC transmembrane type-1" evidence="8">
    <location>
        <begin position="74"/>
        <end position="257"/>
    </location>
</feature>
<keyword evidence="6 7" id="KW-0472">Membrane</keyword>
<dbReference type="Pfam" id="PF00528">
    <property type="entry name" value="BPD_transp_1"/>
    <property type="match status" value="1"/>
</dbReference>
<feature type="transmembrane region" description="Helical" evidence="7">
    <location>
        <begin position="80"/>
        <end position="100"/>
    </location>
</feature>
<comment type="subcellular location">
    <subcellularLocation>
        <location evidence="1 7">Cell membrane</location>
        <topology evidence="1 7">Multi-pass membrane protein</topology>
    </subcellularLocation>
</comment>
<gene>
    <name evidence="9" type="primary">phnE</name>
    <name evidence="9" type="ORF">FYC77_10945</name>
</gene>
<evidence type="ECO:0000256" key="4">
    <source>
        <dbReference type="ARBA" id="ARBA00022692"/>
    </source>
</evidence>
<organism evidence="9 10">
    <name type="scientific">Natrialba swarupiae</name>
    <dbReference type="NCBI Taxonomy" id="2448032"/>
    <lineage>
        <taxon>Archaea</taxon>
        <taxon>Methanobacteriati</taxon>
        <taxon>Methanobacteriota</taxon>
        <taxon>Stenosarchaea group</taxon>
        <taxon>Halobacteria</taxon>
        <taxon>Halobacteriales</taxon>
        <taxon>Natrialbaceae</taxon>
        <taxon>Natrialba</taxon>
    </lineage>
</organism>
<dbReference type="PANTHER" id="PTHR30043:SF1">
    <property type="entry name" value="ABC TRANSPORT SYSTEM PERMEASE PROTEIN P69"/>
    <property type="match status" value="1"/>
</dbReference>
<evidence type="ECO:0000256" key="7">
    <source>
        <dbReference type="RuleBase" id="RU363032"/>
    </source>
</evidence>
<dbReference type="InterPro" id="IPR005769">
    <property type="entry name" value="PhnE/PtxC"/>
</dbReference>
<name>A0A5D5AQA2_9EURY</name>
<evidence type="ECO:0000313" key="10">
    <source>
        <dbReference type="Proteomes" id="UP000324104"/>
    </source>
</evidence>
<proteinExistence type="inferred from homology"/>
<sequence length="265" mass="28871">MSVENQTEWRKHSPRYHIARWAAIVASIAVVVLSWRELNVTYEFLIFTPRNLADLFVRMTPPDWAYSIDILPPLIETVNIAILGTGLAVLIALPIAYMGAENTAPHPIAYAFGKFMIVATRSVNVIIWALFFVVIFGTGALAGVLAVAFRSIGFVSKLIAEGIEEIDTGQTEAIKAMGGSPMDVAIYGIVPQIKPTFVGVTTYRWDINVREATVIGLVGAGGIGVELNTSVDFLQWPRVLTILIAILGIVLVSEVVSAYLRKKVS</sequence>
<dbReference type="PROSITE" id="PS50928">
    <property type="entry name" value="ABC_TM1"/>
    <property type="match status" value="1"/>
</dbReference>
<evidence type="ECO:0000256" key="5">
    <source>
        <dbReference type="ARBA" id="ARBA00022989"/>
    </source>
</evidence>
<feature type="transmembrane region" description="Helical" evidence="7">
    <location>
        <begin position="239"/>
        <end position="260"/>
    </location>
</feature>
<evidence type="ECO:0000256" key="6">
    <source>
        <dbReference type="ARBA" id="ARBA00023136"/>
    </source>
</evidence>
<dbReference type="Gene3D" id="1.10.3720.10">
    <property type="entry name" value="MetI-like"/>
    <property type="match status" value="1"/>
</dbReference>
<dbReference type="RefSeq" id="WP_149081543.1">
    <property type="nucleotide sequence ID" value="NZ_VTAW01000012.1"/>
</dbReference>
<dbReference type="NCBIfam" id="TIGR01097">
    <property type="entry name" value="PhnE"/>
    <property type="match status" value="1"/>
</dbReference>
<evidence type="ECO:0000313" key="9">
    <source>
        <dbReference type="EMBL" id="TYT61982.1"/>
    </source>
</evidence>
<dbReference type="Proteomes" id="UP000324104">
    <property type="component" value="Unassembled WGS sequence"/>
</dbReference>
<comment type="caution">
    <text evidence="9">The sequence shown here is derived from an EMBL/GenBank/DDBJ whole genome shotgun (WGS) entry which is preliminary data.</text>
</comment>
<evidence type="ECO:0000256" key="2">
    <source>
        <dbReference type="ARBA" id="ARBA00022448"/>
    </source>
</evidence>
<feature type="transmembrane region" description="Helical" evidence="7">
    <location>
        <begin position="125"/>
        <end position="149"/>
    </location>
</feature>
<dbReference type="PANTHER" id="PTHR30043">
    <property type="entry name" value="PHOSPHONATES TRANSPORT SYSTEM PERMEASE PROTEIN"/>
    <property type="match status" value="1"/>
</dbReference>
<accession>A0A5D5AQA2</accession>
<evidence type="ECO:0000256" key="1">
    <source>
        <dbReference type="ARBA" id="ARBA00004651"/>
    </source>
</evidence>
<keyword evidence="4 7" id="KW-0812">Transmembrane</keyword>
<dbReference type="SUPFAM" id="SSF161098">
    <property type="entry name" value="MetI-like"/>
    <property type="match status" value="1"/>
</dbReference>
<keyword evidence="3" id="KW-1003">Cell membrane</keyword>
<dbReference type="CDD" id="cd06261">
    <property type="entry name" value="TM_PBP2"/>
    <property type="match status" value="1"/>
</dbReference>
<dbReference type="InterPro" id="IPR035906">
    <property type="entry name" value="MetI-like_sf"/>
</dbReference>
<dbReference type="AlphaFoldDB" id="A0A5D5AQA2"/>
<dbReference type="EMBL" id="VTAW01000012">
    <property type="protein sequence ID" value="TYT61982.1"/>
    <property type="molecule type" value="Genomic_DNA"/>
</dbReference>
<keyword evidence="5 7" id="KW-1133">Transmembrane helix</keyword>
<dbReference type="InterPro" id="IPR000515">
    <property type="entry name" value="MetI-like"/>
</dbReference>
<feature type="transmembrane region" description="Helical" evidence="7">
    <location>
        <begin position="18"/>
        <end position="35"/>
    </location>
</feature>
<evidence type="ECO:0000259" key="8">
    <source>
        <dbReference type="PROSITE" id="PS50928"/>
    </source>
</evidence>
<keyword evidence="2 7" id="KW-0813">Transport</keyword>
<reference evidence="9 10" key="1">
    <citation type="submission" date="2019-08" db="EMBL/GenBank/DDBJ databases">
        <title>Archaea genome.</title>
        <authorList>
            <person name="Kajale S."/>
            <person name="Shouche Y."/>
            <person name="Deshpande N."/>
            <person name="Sharma A."/>
        </authorList>
    </citation>
    <scope>NUCLEOTIDE SEQUENCE [LARGE SCALE GENOMIC DNA]</scope>
    <source>
        <strain evidence="9 10">ESP3B_9</strain>
    </source>
</reference>
<evidence type="ECO:0000256" key="3">
    <source>
        <dbReference type="ARBA" id="ARBA00022475"/>
    </source>
</evidence>